<dbReference type="Proteomes" id="UP001061302">
    <property type="component" value="Chromosome"/>
</dbReference>
<dbReference type="RefSeq" id="WP_263123720.1">
    <property type="nucleotide sequence ID" value="NZ_CP106753.1"/>
</dbReference>
<accession>A0ABY6DMU0</accession>
<evidence type="ECO:0000313" key="5">
    <source>
        <dbReference type="Proteomes" id="UP001061302"/>
    </source>
</evidence>
<feature type="domain" description="Rhodanese" evidence="3">
    <location>
        <begin position="13"/>
        <end position="132"/>
    </location>
</feature>
<gene>
    <name evidence="4" type="ORF">N8I74_13995</name>
</gene>
<name>A0ABY6DMU0_9NEIS</name>
<evidence type="ECO:0000259" key="3">
    <source>
        <dbReference type="PROSITE" id="PS50206"/>
    </source>
</evidence>
<keyword evidence="5" id="KW-1185">Reference proteome</keyword>
<dbReference type="SUPFAM" id="SSF52821">
    <property type="entry name" value="Rhodanese/Cell cycle control phosphatase"/>
    <property type="match status" value="2"/>
</dbReference>
<evidence type="ECO:0000256" key="2">
    <source>
        <dbReference type="ARBA" id="ARBA00022737"/>
    </source>
</evidence>
<dbReference type="InterPro" id="IPR036873">
    <property type="entry name" value="Rhodanese-like_dom_sf"/>
</dbReference>
<organism evidence="4 5">
    <name type="scientific">Chitiniphilus purpureus</name>
    <dbReference type="NCBI Taxonomy" id="2981137"/>
    <lineage>
        <taxon>Bacteria</taxon>
        <taxon>Pseudomonadati</taxon>
        <taxon>Pseudomonadota</taxon>
        <taxon>Betaproteobacteria</taxon>
        <taxon>Neisseriales</taxon>
        <taxon>Chitinibacteraceae</taxon>
        <taxon>Chitiniphilus</taxon>
    </lineage>
</organism>
<dbReference type="PANTHER" id="PTHR11364">
    <property type="entry name" value="THIOSULFATE SULFERTANSFERASE"/>
    <property type="match status" value="1"/>
</dbReference>
<feature type="domain" description="Rhodanese" evidence="3">
    <location>
        <begin position="162"/>
        <end position="275"/>
    </location>
</feature>
<dbReference type="Gene3D" id="3.40.250.10">
    <property type="entry name" value="Rhodanese-like domain"/>
    <property type="match status" value="2"/>
</dbReference>
<keyword evidence="2" id="KW-0677">Repeat</keyword>
<reference evidence="4" key="1">
    <citation type="submission" date="2022-10" db="EMBL/GenBank/DDBJ databases">
        <title>Chitiniphilus purpureus sp. nov., a novel chitin-degrading bacterium isolated from crawfish pond sediment.</title>
        <authorList>
            <person name="Li K."/>
        </authorList>
    </citation>
    <scope>NUCLEOTIDE SEQUENCE</scope>
    <source>
        <strain evidence="4">CD1</strain>
    </source>
</reference>
<dbReference type="SMART" id="SM00450">
    <property type="entry name" value="RHOD"/>
    <property type="match status" value="2"/>
</dbReference>
<dbReference type="Pfam" id="PF00581">
    <property type="entry name" value="Rhodanese"/>
    <property type="match status" value="2"/>
</dbReference>
<proteinExistence type="predicted"/>
<dbReference type="CDD" id="cd01448">
    <property type="entry name" value="TST_Repeat_1"/>
    <property type="match status" value="1"/>
</dbReference>
<keyword evidence="1" id="KW-0808">Transferase</keyword>
<dbReference type="CDD" id="cd01449">
    <property type="entry name" value="TST_Repeat_2"/>
    <property type="match status" value="1"/>
</dbReference>
<dbReference type="InterPro" id="IPR001763">
    <property type="entry name" value="Rhodanese-like_dom"/>
</dbReference>
<dbReference type="InterPro" id="IPR045078">
    <property type="entry name" value="TST/MPST-like"/>
</dbReference>
<sequence length="277" mass="29700">MFPLIDAQSLERRLADLVIVDCRHDLAQPQAGLDAYRAGHIPGAVFAHLDQTLSGACNGANGRHPLPEPEALAAWLGTNGIGNDTDVVAYDASGGVFAARLWWLLRWLGHRRVQVLDGGLAAWQGCGFPLSTAVVHKPALRFVPQSQPQLRVNVADVLANLTEPRFVLIDARSPERFAGLGETLDPVAGHIPGALNAFYQNNLAADGRFKTPAALREQWQALLQGQGADAAVHQCGSGVTACHNLLALEAAGLSGGRLYPGSWSEWCADETRPMVRR</sequence>
<dbReference type="PROSITE" id="PS50206">
    <property type="entry name" value="RHODANESE_3"/>
    <property type="match status" value="2"/>
</dbReference>
<evidence type="ECO:0000313" key="4">
    <source>
        <dbReference type="EMBL" id="UXY14421.1"/>
    </source>
</evidence>
<protein>
    <submittedName>
        <fullName evidence="4">Sulfurtransferase</fullName>
    </submittedName>
</protein>
<dbReference type="PANTHER" id="PTHR11364:SF27">
    <property type="entry name" value="SULFURTRANSFERASE"/>
    <property type="match status" value="1"/>
</dbReference>
<dbReference type="EMBL" id="CP106753">
    <property type="protein sequence ID" value="UXY14421.1"/>
    <property type="molecule type" value="Genomic_DNA"/>
</dbReference>
<evidence type="ECO:0000256" key="1">
    <source>
        <dbReference type="ARBA" id="ARBA00022679"/>
    </source>
</evidence>